<dbReference type="InterPro" id="IPR046260">
    <property type="entry name" value="HFX_2341-like_N"/>
</dbReference>
<dbReference type="AlphaFoldDB" id="A0A0A7LEW0"/>
<protein>
    <recommendedName>
        <fullName evidence="1">HFX-2341-like N-terminal domain-containing protein</fullName>
    </recommendedName>
</protein>
<organism evidence="2 3">
    <name type="scientific">Candidatus Methanoplasma termitum</name>
    <dbReference type="NCBI Taxonomy" id="1577791"/>
    <lineage>
        <taxon>Archaea</taxon>
        <taxon>Methanobacteriati</taxon>
        <taxon>Thermoplasmatota</taxon>
        <taxon>Thermoplasmata</taxon>
        <taxon>Methanomassiliicoccales</taxon>
        <taxon>Methanomassiliicoccaceae</taxon>
        <taxon>Candidatus Methanoplasma</taxon>
    </lineage>
</organism>
<sequence length="278" mass="32106">MVSGRRERIVISCVTFETVKITDPVKFYDATKVHLIHYIKDPQSENGKIYMEFCERVCELISENATVPIDIIRHMENVNDFTIMLRTVLSIIEEENKKDEPSDIFVNISAGTSEYAAAAAIASMMMPGTIPFSVSTVEYKVKDVRGTFYDLNDKPVGLTESVRDPKCLPKYSMPIPDRNVILGLRALDEMNKKKLSTKGPEVIRVLKDLDIWRREGGEVVFDNKGKVKITRSDSVYYFRDFVEKWISNGWVYRDEFKKRYFLTDEGKIVLDTFYYSPK</sequence>
<keyword evidence="3" id="KW-1185">Reference proteome</keyword>
<name>A0A0A7LEW0_9ARCH</name>
<dbReference type="EMBL" id="CP010070">
    <property type="protein sequence ID" value="AIZ56867.1"/>
    <property type="molecule type" value="Genomic_DNA"/>
</dbReference>
<dbReference type="HOGENOM" id="CLU_1032973_0_0_2"/>
<evidence type="ECO:0000259" key="1">
    <source>
        <dbReference type="Pfam" id="PF19810"/>
    </source>
</evidence>
<dbReference type="KEGG" id="mear:Mpt1_c09940"/>
<gene>
    <name evidence="2" type="ORF">Mpt1_c09940</name>
</gene>
<dbReference type="Proteomes" id="UP000030787">
    <property type="component" value="Chromosome"/>
</dbReference>
<evidence type="ECO:0000313" key="2">
    <source>
        <dbReference type="EMBL" id="AIZ56867.1"/>
    </source>
</evidence>
<evidence type="ECO:0000313" key="3">
    <source>
        <dbReference type="Proteomes" id="UP000030787"/>
    </source>
</evidence>
<proteinExistence type="predicted"/>
<dbReference type="Pfam" id="PF19810">
    <property type="entry name" value="HFX_2341_N"/>
    <property type="match status" value="1"/>
</dbReference>
<dbReference type="OrthoDB" id="53318at2157"/>
<accession>A0A0A7LEW0</accession>
<dbReference type="STRING" id="1577791.Mpt1_c09940"/>
<feature type="domain" description="HFX-2341-like N-terminal" evidence="1">
    <location>
        <begin position="9"/>
        <end position="135"/>
    </location>
</feature>
<reference evidence="2 3" key="1">
    <citation type="journal article" date="2014" name="Appl. Environ. Microbiol.">
        <title>Comparative Genome Analysis of 'Candidatus Methanoplasma termitum' Indicates a New Mode of Energy Metabolism in the Seventh Order of Methanogens.</title>
        <authorList>
            <person name="Lang K."/>
            <person name="Schuldes J."/>
            <person name="Klingl A."/>
            <person name="Poehlein A."/>
            <person name="Daniel R."/>
            <person name="Brune A."/>
        </authorList>
    </citation>
    <scope>NUCLEOTIDE SEQUENCE [LARGE SCALE GENOMIC DNA]</scope>
    <source>
        <strain evidence="3">Mpt1</strain>
    </source>
</reference>
<dbReference type="GeneID" id="24818654"/>
<dbReference type="RefSeq" id="WP_048112739.1">
    <property type="nucleotide sequence ID" value="NZ_CP010070.1"/>
</dbReference>